<accession>A0A8U0HW10</accession>
<protein>
    <submittedName>
        <fullName evidence="3">PGF-CTERM sorting domain-containing protein</fullName>
    </submittedName>
</protein>
<evidence type="ECO:0000256" key="1">
    <source>
        <dbReference type="ARBA" id="ARBA00022729"/>
    </source>
</evidence>
<organism evidence="3 4">
    <name type="scientific">Halorussus limi</name>
    <dbReference type="NCBI Taxonomy" id="2938695"/>
    <lineage>
        <taxon>Archaea</taxon>
        <taxon>Methanobacteriati</taxon>
        <taxon>Methanobacteriota</taxon>
        <taxon>Stenosarchaea group</taxon>
        <taxon>Halobacteria</taxon>
        <taxon>Halobacteriales</taxon>
        <taxon>Haladaptataceae</taxon>
        <taxon>Halorussus</taxon>
    </lineage>
</organism>
<dbReference type="InterPro" id="IPR026371">
    <property type="entry name" value="PGF_CTERM"/>
</dbReference>
<evidence type="ECO:0000313" key="3">
    <source>
        <dbReference type="EMBL" id="UPV75272.1"/>
    </source>
</evidence>
<dbReference type="Proteomes" id="UP000830729">
    <property type="component" value="Chromosome"/>
</dbReference>
<evidence type="ECO:0000256" key="2">
    <source>
        <dbReference type="SAM" id="MobiDB-lite"/>
    </source>
</evidence>
<proteinExistence type="predicted"/>
<dbReference type="GO" id="GO:0030115">
    <property type="term" value="C:S-layer"/>
    <property type="evidence" value="ECO:0007669"/>
    <property type="project" value="UniProtKB-SubCell"/>
</dbReference>
<name>A0A8U0HW10_9EURY</name>
<feature type="region of interest" description="Disordered" evidence="2">
    <location>
        <begin position="242"/>
        <end position="271"/>
    </location>
</feature>
<dbReference type="NCBIfam" id="TIGR04126">
    <property type="entry name" value="PGF_CTERM"/>
    <property type="match status" value="1"/>
</dbReference>
<reference evidence="3 4" key="1">
    <citation type="submission" date="2022-04" db="EMBL/GenBank/DDBJ databases">
        <title>Diverse halophilic archaea isolated from saline environments.</title>
        <authorList>
            <person name="Cui H.-L."/>
        </authorList>
    </citation>
    <scope>NUCLEOTIDE SEQUENCE [LARGE SCALE GENOMIC DNA]</scope>
    <source>
        <strain evidence="3 4">XZYJT49</strain>
    </source>
</reference>
<evidence type="ECO:0000313" key="4">
    <source>
        <dbReference type="Proteomes" id="UP000830729"/>
    </source>
</evidence>
<dbReference type="NCBIfam" id="NF045517">
    <property type="entry name" value="halo_surf_dom"/>
    <property type="match status" value="1"/>
</dbReference>
<feature type="compositionally biased region" description="Low complexity" evidence="2">
    <location>
        <begin position="242"/>
        <end position="264"/>
    </location>
</feature>
<dbReference type="EMBL" id="CP096659">
    <property type="protein sequence ID" value="UPV75272.1"/>
    <property type="molecule type" value="Genomic_DNA"/>
</dbReference>
<dbReference type="AlphaFoldDB" id="A0A8U0HW10"/>
<keyword evidence="4" id="KW-1185">Reference proteome</keyword>
<dbReference type="KEGG" id="halx:M0R89_04195"/>
<dbReference type="GeneID" id="72184372"/>
<dbReference type="GO" id="GO:0005886">
    <property type="term" value="C:plasma membrane"/>
    <property type="evidence" value="ECO:0007669"/>
    <property type="project" value="UniProtKB-SubCell"/>
</dbReference>
<dbReference type="PROSITE" id="PS51318">
    <property type="entry name" value="TAT"/>
    <property type="match status" value="1"/>
</dbReference>
<sequence length="295" mass="30628">MFDTALHRRVVLAALVALAGVAGVVAVGPATADDASTRQVDSAVARTDATNQSENLTASFVRDGEQVVLHPGADQTVRVQTNAENGTMLNLGVWVNGSFAMESIAEVPENGTATFPVDVNALDASTGSEVRLVVRHDDQKLAETAGVVKRISVEFVHDGDRIVLENAPNQTVEVRTDAEPGRELTVQMQSDKFVRTSPAVVGEDGTATATFDLSDVESGREITLQVASGDAETVGVILNESAMADETTTTDAPTETTTDGNETTAHGDNESSVPGFGVPVALCALAAGAALARRA</sequence>
<dbReference type="RefSeq" id="WP_248651315.1">
    <property type="nucleotide sequence ID" value="NZ_CP096659.1"/>
</dbReference>
<gene>
    <name evidence="3" type="ORF">M0R89_04195</name>
</gene>
<dbReference type="InterPro" id="IPR006311">
    <property type="entry name" value="TAT_signal"/>
</dbReference>
<keyword evidence="1" id="KW-0732">Signal</keyword>